<evidence type="ECO:0000256" key="2">
    <source>
        <dbReference type="SAM" id="MobiDB-lite"/>
    </source>
</evidence>
<feature type="domain" description="SLH" evidence="3">
    <location>
        <begin position="1203"/>
        <end position="1263"/>
    </location>
</feature>
<evidence type="ECO:0000256" key="1">
    <source>
        <dbReference type="ARBA" id="ARBA00004196"/>
    </source>
</evidence>
<evidence type="ECO:0000313" key="4">
    <source>
        <dbReference type="EMBL" id="PLT48167.1"/>
    </source>
</evidence>
<gene>
    <name evidence="4" type="ORF">B8V81_0299</name>
</gene>
<accession>A0A2N5NCU9</accession>
<comment type="caution">
    <text evidence="4">The sequence shown here is derived from an EMBL/GenBank/DDBJ whole genome shotgun (WGS) entry which is preliminary data.</text>
</comment>
<dbReference type="InterPro" id="IPR001119">
    <property type="entry name" value="SLH_dom"/>
</dbReference>
<evidence type="ECO:0000313" key="5">
    <source>
        <dbReference type="Proteomes" id="UP000234789"/>
    </source>
</evidence>
<feature type="compositionally biased region" description="Pro residues" evidence="2">
    <location>
        <begin position="832"/>
        <end position="856"/>
    </location>
</feature>
<keyword evidence="5" id="KW-1185">Reference proteome</keyword>
<comment type="subcellular location">
    <subcellularLocation>
        <location evidence="1">Cell envelope</location>
    </subcellularLocation>
</comment>
<keyword evidence="4" id="KW-0645">Protease</keyword>
<protein>
    <submittedName>
        <fullName evidence="4">Serine protease</fullName>
    </submittedName>
</protein>
<dbReference type="Pfam" id="PF09479">
    <property type="entry name" value="Flg_new"/>
    <property type="match status" value="9"/>
</dbReference>
<dbReference type="GO" id="GO:0030313">
    <property type="term" value="C:cell envelope"/>
    <property type="evidence" value="ECO:0007669"/>
    <property type="project" value="UniProtKB-SubCell"/>
</dbReference>
<organism evidence="4 5">
    <name type="scientific">Paenibacillus pasadenensis</name>
    <dbReference type="NCBI Taxonomy" id="217090"/>
    <lineage>
        <taxon>Bacteria</taxon>
        <taxon>Bacillati</taxon>
        <taxon>Bacillota</taxon>
        <taxon>Bacilli</taxon>
        <taxon>Bacillales</taxon>
        <taxon>Paenibacillaceae</taxon>
        <taxon>Paenibacillus</taxon>
    </lineage>
</organism>
<proteinExistence type="predicted"/>
<dbReference type="InterPro" id="IPR051465">
    <property type="entry name" value="Cell_Envelope_Struct_Comp"/>
</dbReference>
<feature type="compositionally biased region" description="Low complexity" evidence="2">
    <location>
        <begin position="857"/>
        <end position="866"/>
    </location>
</feature>
<sequence>MLANDSGANRAAVSKPPSNGTLTLRPDGTFIYQPRMGFVGGDSFLYRASNSEGSSTDALVQLNVSAEPAPVVTGVTNGASYSRPVTIAFDSGTATLDGRQIPNGHVESGEGSHVLDVRSLHGTSQTRLTFSIDMTPPIVTGVKDGGSYNVPVTPVFTEGTATLNGALWTSGQPVSADGTYTLVVTDAVGNAATITFRIETSAVVAFDSHGGSTVASQTVPAGGKAVKPSDPTRTGYTFGGWYTDAELKQAYDFNAAVTGPLELHAKWTLNQYAVSFDSHGGSAVPALDVDHGGKVGKPSDPTRTGYTFGGWYTDAELKQAYDFDAEVTGELQLHARWTLNQYAVSFDSHGGSAIPALDVDHGGKVGKPSDPTRTGYTFGGWYTDAELKQVYDFNAAVTGPLELHAKWTLNQYAVSFDSHGGSAVPALDVDHGGKVGKPSDPTRTGYTFGGWYTEAELKQAYDFDAEVTGALELHAKWTLNQYAVSFDSHGGSAVPALDVDHGGKVGKPSDPTRTGYTFGGWYTDAELKQAYDFDAEVTGELQLHARWTLNQYAVSFDSHGGSAVPALDVDHGGKVGKPSDPTRTGYTFGGWYTDAELKQAYDFNAAVTGPLELHAKWTLNQYAVSFDSHGGSSVAKLDVDHGSKAVKPTDPTRTGYTFGGWYMDAELKQAYDFNAAVTGPLELHAKWTLNQYAVSFDSHGGSAVPTLDVDHGAKAAKPSDPTRTGYTFGGWYTDAELKQAYDFNAAVTSALELHAKWTLNQYAVSFDSHGGSAVPALEVDHGGKVVKPSDPMRTGYTFGGWYTDAELKQAYDFNAAVTGPLELHAKWAAVPTPEPSPTPTPAPTPTPTPSPTPTPTPVTASPSSTPAPTPGADAVLMVNGQPAAMEKQDVRLTDGRQSTRFLVSSEQLAAWMAAAEGRSLTLRLEATSELAELVFPAGALQKLTAGAAVELIVEKGAASYRLPVSRLAGLSSEAVVTVVIGVPSSEAAAQAARAAGASGRSLGPMAEFSLRIDGKSAGDHAGTYIERTLVPPSTERGWSAFYLDERTGQLRFIPLRNENGRITLLSPHDSVYGLIRSDAAFKDLAGHWAQADLNRLARLGIASGVGEGRFAPNQAVTRAEFAAMLARALGLAEPAERSGFGDVPDQAWYAGDLASAVRAGLVNGVSAESFAPQALVTREQMAVMVAKALAYAGQPAAADAAALSAYRDAAAVSSWAQEPVSALAQLGLMSGTGSAELDPQGKADRAQAAVLILRLLDRLGFAG</sequence>
<feature type="domain" description="SLH" evidence="3">
    <location>
        <begin position="1140"/>
        <end position="1199"/>
    </location>
</feature>
<dbReference type="AlphaFoldDB" id="A0A2N5NCU9"/>
<dbReference type="PANTHER" id="PTHR43308:SF5">
    <property type="entry name" value="S-LAYER PROTEIN _ PEPTIDOGLYCAN ENDO-BETA-N-ACETYLGLUCOSAMINIDASE"/>
    <property type="match status" value="1"/>
</dbReference>
<reference evidence="4 5" key="1">
    <citation type="submission" date="2017-05" db="EMBL/GenBank/DDBJ databases">
        <title>Functional genome analysis of Paenibacillus pasadenensis strain R16: insights on endophytic life style and antifungal activity.</title>
        <authorList>
            <person name="Passera A."/>
            <person name="Marcolungo L."/>
            <person name="Casati P."/>
            <person name="Brasca M."/>
            <person name="Quaglino F."/>
            <person name="Delledonne M."/>
        </authorList>
    </citation>
    <scope>NUCLEOTIDE SEQUENCE [LARGE SCALE GENOMIC DNA]</scope>
    <source>
        <strain evidence="4 5">R16</strain>
    </source>
</reference>
<dbReference type="Gene3D" id="2.60.40.3440">
    <property type="match status" value="1"/>
</dbReference>
<dbReference type="Pfam" id="PF17963">
    <property type="entry name" value="Big_9"/>
    <property type="match status" value="1"/>
</dbReference>
<name>A0A2N5NCU9_9BACL</name>
<dbReference type="Gene3D" id="2.60.40.4270">
    <property type="entry name" value="Listeria-Bacteroides repeat domain"/>
    <property type="match status" value="9"/>
</dbReference>
<dbReference type="InterPro" id="IPR013378">
    <property type="entry name" value="InlB-like_B-rpt"/>
</dbReference>
<dbReference type="EMBL" id="NFEZ01000001">
    <property type="protein sequence ID" value="PLT48167.1"/>
    <property type="molecule type" value="Genomic_DNA"/>
</dbReference>
<dbReference type="PROSITE" id="PS51272">
    <property type="entry name" value="SLH"/>
    <property type="match status" value="3"/>
</dbReference>
<dbReference type="Pfam" id="PF00395">
    <property type="entry name" value="SLH"/>
    <property type="match status" value="3"/>
</dbReference>
<feature type="domain" description="SLH" evidence="3">
    <location>
        <begin position="1076"/>
        <end position="1139"/>
    </location>
</feature>
<dbReference type="GO" id="GO:0006508">
    <property type="term" value="P:proteolysis"/>
    <property type="evidence" value="ECO:0007669"/>
    <property type="project" value="UniProtKB-KW"/>
</dbReference>
<dbReference type="GO" id="GO:0008233">
    <property type="term" value="F:peptidase activity"/>
    <property type="evidence" value="ECO:0007669"/>
    <property type="project" value="UniProtKB-KW"/>
</dbReference>
<evidence type="ECO:0000259" key="3">
    <source>
        <dbReference type="PROSITE" id="PS51272"/>
    </source>
</evidence>
<dbReference type="NCBIfam" id="TIGR02543">
    <property type="entry name" value="List_Bact_rpt"/>
    <property type="match status" value="9"/>
</dbReference>
<keyword evidence="4" id="KW-0378">Hydrolase</keyword>
<dbReference type="InterPro" id="IPR042229">
    <property type="entry name" value="Listeria/Bacterioides_rpt_sf"/>
</dbReference>
<feature type="region of interest" description="Disordered" evidence="2">
    <location>
        <begin position="1"/>
        <end position="25"/>
    </location>
</feature>
<feature type="region of interest" description="Disordered" evidence="2">
    <location>
        <begin position="830"/>
        <end position="872"/>
    </location>
</feature>
<dbReference type="Proteomes" id="UP000234789">
    <property type="component" value="Unassembled WGS sequence"/>
</dbReference>
<dbReference type="PANTHER" id="PTHR43308">
    <property type="entry name" value="OUTER MEMBRANE PROTEIN ALPHA-RELATED"/>
    <property type="match status" value="1"/>
</dbReference>